<reference evidence="1" key="1">
    <citation type="journal article" date="2018" name="Genome Res.">
        <title>The genomic architecture and molecular evolution of ant odorant receptors.</title>
        <authorList>
            <person name="McKenzie S.K."/>
            <person name="Kronauer D.J.C."/>
        </authorList>
    </citation>
    <scope>NUCLEOTIDE SEQUENCE [LARGE SCALE GENOMIC DNA]</scope>
    <source>
        <strain evidence="1">Clonal line C1</strain>
    </source>
</reference>
<evidence type="ECO:0000313" key="1">
    <source>
        <dbReference type="EMBL" id="RLU15540.1"/>
    </source>
</evidence>
<reference evidence="1" key="2">
    <citation type="submission" date="2018-07" db="EMBL/GenBank/DDBJ databases">
        <authorList>
            <person name="Mckenzie S.K."/>
            <person name="Kronauer D.J.C."/>
        </authorList>
    </citation>
    <scope>NUCLEOTIDE SEQUENCE</scope>
    <source>
        <strain evidence="1">Clonal line C1</strain>
    </source>
</reference>
<sequence length="127" mass="15127">MDFVMAMLLQLRENTRYDFRGDNILKDECLKPYIEGWERQVYFNHNITLVVQGIMWIERKKFSILYMKPHLSVLDILRIVPCKSYYREIINIVASTVDGCYTKTLMNQIFSTMCCGLTKRDSHEMEL</sequence>
<dbReference type="AlphaFoldDB" id="A0A3L8D567"/>
<dbReference type="Proteomes" id="UP000279307">
    <property type="component" value="Chromosome 13"/>
</dbReference>
<organism evidence="1">
    <name type="scientific">Ooceraea biroi</name>
    <name type="common">Clonal raider ant</name>
    <name type="synonym">Cerapachys biroi</name>
    <dbReference type="NCBI Taxonomy" id="2015173"/>
    <lineage>
        <taxon>Eukaryota</taxon>
        <taxon>Metazoa</taxon>
        <taxon>Ecdysozoa</taxon>
        <taxon>Arthropoda</taxon>
        <taxon>Hexapoda</taxon>
        <taxon>Insecta</taxon>
        <taxon>Pterygota</taxon>
        <taxon>Neoptera</taxon>
        <taxon>Endopterygota</taxon>
        <taxon>Hymenoptera</taxon>
        <taxon>Apocrita</taxon>
        <taxon>Aculeata</taxon>
        <taxon>Formicoidea</taxon>
        <taxon>Formicidae</taxon>
        <taxon>Dorylinae</taxon>
        <taxon>Ooceraea</taxon>
    </lineage>
</organism>
<accession>A0A3L8D567</accession>
<proteinExistence type="predicted"/>
<protein>
    <submittedName>
        <fullName evidence="1">Uncharacterized protein</fullName>
    </submittedName>
</protein>
<comment type="caution">
    <text evidence="1">The sequence shown here is derived from an EMBL/GenBank/DDBJ whole genome shotgun (WGS) entry which is preliminary data.</text>
</comment>
<gene>
    <name evidence="1" type="ORF">DMN91_012534</name>
</gene>
<name>A0A3L8D567_OOCBI</name>
<dbReference type="EMBL" id="QOIP01000013">
    <property type="protein sequence ID" value="RLU15540.1"/>
    <property type="molecule type" value="Genomic_DNA"/>
</dbReference>